<dbReference type="AlphaFoldDB" id="A0A1M5XC34"/>
<dbReference type="RefSeq" id="WP_072744296.1">
    <property type="nucleotide sequence ID" value="NZ_FQXR01000006.1"/>
</dbReference>
<keyword evidence="4" id="KW-0472">Membrane</keyword>
<proteinExistence type="predicted"/>
<accession>A0A1M5XC34</accession>
<keyword evidence="1" id="KW-0677">Repeat</keyword>
<dbReference type="Pfam" id="PF13181">
    <property type="entry name" value="TPR_8"/>
    <property type="match status" value="3"/>
</dbReference>
<evidence type="ECO:0000313" key="5">
    <source>
        <dbReference type="EMBL" id="SHH97427.1"/>
    </source>
</evidence>
<feature type="repeat" description="TPR" evidence="3">
    <location>
        <begin position="282"/>
        <end position="315"/>
    </location>
</feature>
<dbReference type="OrthoDB" id="2079738at2"/>
<sequence length="352" mass="41466">MRKKLKSKYCILIAIVIALGIFLININSKKPIIKFYLIKPNSSHVIFNNHSTEETLKKAKELVEEKGEIQKGYALYKFILKKDPTNVEAYMGMAYAYGKINNFEKAIEYIKQMEKYMNSSTPPEIAVNAYYIAGIIYSGTTMYEGTKYYEDAINAFQKALEVQGLKEDVKRRNDIYIYLRMGMLYLDGDIEDKKKAIECFLKSYENDKDDKTVFFSIALAYLDIEEYDKALEYIEKLENKPEQDNENLLLRARYYSEIGEYKKADDLFNSTNKKIDNQKDWIKYYSYHAIYYEKLKEYDKAKECYTKLIDISPYFVNEYNVEEAAKRLGMDLSKEKQEIEQEKEKAYSTSLD</sequence>
<keyword evidence="4" id="KW-1133">Transmembrane helix</keyword>
<dbReference type="PANTHER" id="PTHR45586">
    <property type="entry name" value="TPR REPEAT-CONTAINING PROTEIN PA4667"/>
    <property type="match status" value="1"/>
</dbReference>
<dbReference type="InterPro" id="IPR051012">
    <property type="entry name" value="CellSynth/LPSAsmb/PSIAsmb"/>
</dbReference>
<evidence type="ECO:0000313" key="6">
    <source>
        <dbReference type="Proteomes" id="UP000184389"/>
    </source>
</evidence>
<dbReference type="Gene3D" id="1.25.40.10">
    <property type="entry name" value="Tetratricopeptide repeat domain"/>
    <property type="match status" value="2"/>
</dbReference>
<gene>
    <name evidence="5" type="ORF">SAMN02745180_01637</name>
</gene>
<protein>
    <submittedName>
        <fullName evidence="5">Pentatricopeptide repeat domain-containing protein (PPR motif)</fullName>
    </submittedName>
</protein>
<evidence type="ECO:0000256" key="3">
    <source>
        <dbReference type="PROSITE-ProRule" id="PRU00339"/>
    </source>
</evidence>
<keyword evidence="4" id="KW-0812">Transmembrane</keyword>
<dbReference type="STRING" id="1123281.SAMN02745180_01637"/>
<reference evidence="5 6" key="1">
    <citation type="submission" date="2016-11" db="EMBL/GenBank/DDBJ databases">
        <authorList>
            <person name="Jaros S."/>
            <person name="Januszkiewicz K."/>
            <person name="Wedrychowicz H."/>
        </authorList>
    </citation>
    <scope>NUCLEOTIDE SEQUENCE [LARGE SCALE GENOMIC DNA]</scope>
    <source>
        <strain evidence="5 6">DSM 13106</strain>
    </source>
</reference>
<dbReference type="SUPFAM" id="SSF81901">
    <property type="entry name" value="HCP-like"/>
    <property type="match status" value="1"/>
</dbReference>
<keyword evidence="2 3" id="KW-0802">TPR repeat</keyword>
<dbReference type="PANTHER" id="PTHR45586:SF1">
    <property type="entry name" value="LIPOPOLYSACCHARIDE ASSEMBLY PROTEIN B"/>
    <property type="match status" value="1"/>
</dbReference>
<dbReference type="EMBL" id="FQXR01000006">
    <property type="protein sequence ID" value="SHH97427.1"/>
    <property type="molecule type" value="Genomic_DNA"/>
</dbReference>
<evidence type="ECO:0000256" key="4">
    <source>
        <dbReference type="SAM" id="Phobius"/>
    </source>
</evidence>
<evidence type="ECO:0000256" key="1">
    <source>
        <dbReference type="ARBA" id="ARBA00022737"/>
    </source>
</evidence>
<evidence type="ECO:0000256" key="2">
    <source>
        <dbReference type="ARBA" id="ARBA00022803"/>
    </source>
</evidence>
<name>A0A1M5XC34_9FIRM</name>
<dbReference type="SMART" id="SM00028">
    <property type="entry name" value="TPR"/>
    <property type="match status" value="5"/>
</dbReference>
<dbReference type="Proteomes" id="UP000184389">
    <property type="component" value="Unassembled WGS sequence"/>
</dbReference>
<organism evidence="5 6">
    <name type="scientific">Sporanaerobacter acetigenes DSM 13106</name>
    <dbReference type="NCBI Taxonomy" id="1123281"/>
    <lineage>
        <taxon>Bacteria</taxon>
        <taxon>Bacillati</taxon>
        <taxon>Bacillota</taxon>
        <taxon>Tissierellia</taxon>
        <taxon>Tissierellales</taxon>
        <taxon>Sporanaerobacteraceae</taxon>
        <taxon>Sporanaerobacter</taxon>
    </lineage>
</organism>
<dbReference type="InterPro" id="IPR011990">
    <property type="entry name" value="TPR-like_helical_dom_sf"/>
</dbReference>
<dbReference type="PROSITE" id="PS50005">
    <property type="entry name" value="TPR"/>
    <property type="match status" value="1"/>
</dbReference>
<feature type="transmembrane region" description="Helical" evidence="4">
    <location>
        <begin position="9"/>
        <end position="26"/>
    </location>
</feature>
<keyword evidence="6" id="KW-1185">Reference proteome</keyword>
<dbReference type="InterPro" id="IPR019734">
    <property type="entry name" value="TPR_rpt"/>
</dbReference>